<organism evidence="2 3">
    <name type="scientific">Ficus carica</name>
    <name type="common">Common fig</name>
    <dbReference type="NCBI Taxonomy" id="3494"/>
    <lineage>
        <taxon>Eukaryota</taxon>
        <taxon>Viridiplantae</taxon>
        <taxon>Streptophyta</taxon>
        <taxon>Embryophyta</taxon>
        <taxon>Tracheophyta</taxon>
        <taxon>Spermatophyta</taxon>
        <taxon>Magnoliopsida</taxon>
        <taxon>eudicotyledons</taxon>
        <taxon>Gunneridae</taxon>
        <taxon>Pentapetalae</taxon>
        <taxon>rosids</taxon>
        <taxon>fabids</taxon>
        <taxon>Rosales</taxon>
        <taxon>Moraceae</taxon>
        <taxon>Ficeae</taxon>
        <taxon>Ficus</taxon>
    </lineage>
</organism>
<dbReference type="AlphaFoldDB" id="A0AA88CUK7"/>
<keyword evidence="3" id="KW-1185">Reference proteome</keyword>
<sequence length="137" mass="14648">MVDHTSNPCTSPVVPSRPSDRATLWPPLPKPTGTVGGPPHIRGTVEGPPGQPVGGADRSTPPAGQEQRVDVFCKVSGTSDNAGQEQRVDVFCKVSGTSDNVWQAKNNVQMDSAKFHRHRITFGEGQEQRADGFCKVS</sequence>
<reference evidence="2" key="1">
    <citation type="submission" date="2023-07" db="EMBL/GenBank/DDBJ databases">
        <title>draft genome sequence of fig (Ficus carica).</title>
        <authorList>
            <person name="Takahashi T."/>
            <person name="Nishimura K."/>
        </authorList>
    </citation>
    <scope>NUCLEOTIDE SEQUENCE</scope>
</reference>
<gene>
    <name evidence="2" type="ORF">TIFTF001_041514</name>
</gene>
<name>A0AA88CUK7_FICCA</name>
<comment type="caution">
    <text evidence="2">The sequence shown here is derived from an EMBL/GenBank/DDBJ whole genome shotgun (WGS) entry which is preliminary data.</text>
</comment>
<dbReference type="EMBL" id="BTGU01001889">
    <property type="protein sequence ID" value="GMN30866.1"/>
    <property type="molecule type" value="Genomic_DNA"/>
</dbReference>
<feature type="region of interest" description="Disordered" evidence="1">
    <location>
        <begin position="1"/>
        <end position="67"/>
    </location>
</feature>
<evidence type="ECO:0000313" key="2">
    <source>
        <dbReference type="EMBL" id="GMN30866.1"/>
    </source>
</evidence>
<dbReference type="Proteomes" id="UP001187192">
    <property type="component" value="Unassembled WGS sequence"/>
</dbReference>
<feature type="compositionally biased region" description="Polar residues" evidence="1">
    <location>
        <begin position="1"/>
        <end position="10"/>
    </location>
</feature>
<evidence type="ECO:0000256" key="1">
    <source>
        <dbReference type="SAM" id="MobiDB-lite"/>
    </source>
</evidence>
<evidence type="ECO:0000313" key="3">
    <source>
        <dbReference type="Proteomes" id="UP001187192"/>
    </source>
</evidence>
<accession>A0AA88CUK7</accession>
<proteinExistence type="predicted"/>
<protein>
    <submittedName>
        <fullName evidence="2">Uncharacterized protein</fullName>
    </submittedName>
</protein>